<dbReference type="SUPFAM" id="SSF51182">
    <property type="entry name" value="RmlC-like cupins"/>
    <property type="match status" value="1"/>
</dbReference>
<dbReference type="GO" id="GO:0008830">
    <property type="term" value="F:dTDP-4-dehydrorhamnose 3,5-epimerase activity"/>
    <property type="evidence" value="ECO:0007669"/>
    <property type="project" value="UniProtKB-UniRule"/>
</dbReference>
<comment type="similarity">
    <text evidence="3">Belongs to the dTDP-4-dehydrorhamnose 3,5-epimerase family.</text>
</comment>
<comment type="pathway">
    <text evidence="3">Carbohydrate biosynthesis; dTDP-L-rhamnose biosynthesis.</text>
</comment>
<comment type="subunit">
    <text evidence="3">Homodimer.</text>
</comment>
<keyword evidence="5" id="KW-1185">Reference proteome</keyword>
<dbReference type="OrthoDB" id="9800680at2"/>
<name>A0A0N8GNR8_9CHLR</name>
<reference evidence="4 5" key="1">
    <citation type="submission" date="2015-07" db="EMBL/GenBank/DDBJ databases">
        <title>Genome sequence of Ornatilinea apprima DSM 23815.</title>
        <authorList>
            <person name="Hemp J."/>
            <person name="Ward L.M."/>
            <person name="Pace L.A."/>
            <person name="Fischer W.W."/>
        </authorList>
    </citation>
    <scope>NUCLEOTIDE SEQUENCE [LARGE SCALE GENOMIC DNA]</scope>
    <source>
        <strain evidence="4 5">P3M-1</strain>
    </source>
</reference>
<dbReference type="UniPathway" id="UPA00124"/>
<feature type="active site" description="Proton donor" evidence="1">
    <location>
        <position position="130"/>
    </location>
</feature>
<evidence type="ECO:0000256" key="2">
    <source>
        <dbReference type="PIRSR" id="PIRSR600888-3"/>
    </source>
</evidence>
<accession>A0A0N8GNR8</accession>
<dbReference type="PANTHER" id="PTHR21047">
    <property type="entry name" value="DTDP-6-DEOXY-D-GLUCOSE-3,5 EPIMERASE"/>
    <property type="match status" value="1"/>
</dbReference>
<proteinExistence type="inferred from homology"/>
<comment type="catalytic activity">
    <reaction evidence="3">
        <text>dTDP-4-dehydro-6-deoxy-alpha-D-glucose = dTDP-4-dehydro-beta-L-rhamnose</text>
        <dbReference type="Rhea" id="RHEA:16969"/>
        <dbReference type="ChEBI" id="CHEBI:57649"/>
        <dbReference type="ChEBI" id="CHEBI:62830"/>
        <dbReference type="EC" id="5.1.3.13"/>
    </reaction>
</comment>
<dbReference type="STRING" id="1134406.ADN00_06525"/>
<dbReference type="EMBL" id="LGCL01000016">
    <property type="protein sequence ID" value="KPL78858.1"/>
    <property type="molecule type" value="Genomic_DNA"/>
</dbReference>
<comment type="caution">
    <text evidence="4">The sequence shown here is derived from an EMBL/GenBank/DDBJ whole genome shotgun (WGS) entry which is preliminary data.</text>
</comment>
<dbReference type="GO" id="GO:0019305">
    <property type="term" value="P:dTDP-rhamnose biosynthetic process"/>
    <property type="evidence" value="ECO:0007669"/>
    <property type="project" value="UniProtKB-UniRule"/>
</dbReference>
<evidence type="ECO:0000256" key="3">
    <source>
        <dbReference type="RuleBase" id="RU364069"/>
    </source>
</evidence>
<evidence type="ECO:0000256" key="1">
    <source>
        <dbReference type="PIRSR" id="PIRSR600888-1"/>
    </source>
</evidence>
<dbReference type="Pfam" id="PF00908">
    <property type="entry name" value="dTDP_sugar_isom"/>
    <property type="match status" value="1"/>
</dbReference>
<evidence type="ECO:0000313" key="5">
    <source>
        <dbReference type="Proteomes" id="UP000050417"/>
    </source>
</evidence>
<dbReference type="EC" id="5.1.3.13" evidence="3"/>
<dbReference type="AlphaFoldDB" id="A0A0N8GNR8"/>
<comment type="function">
    <text evidence="3">Catalyzes the epimerization of the C3' and C5'positions of dTDP-6-deoxy-D-xylo-4-hexulose, forming dTDP-6-deoxy-L-lyxo-4-hexulose.</text>
</comment>
<dbReference type="GO" id="GO:0005829">
    <property type="term" value="C:cytosol"/>
    <property type="evidence" value="ECO:0007669"/>
    <property type="project" value="TreeGrafter"/>
</dbReference>
<dbReference type="InterPro" id="IPR011051">
    <property type="entry name" value="RmlC_Cupin_sf"/>
</dbReference>
<dbReference type="GO" id="GO:0000271">
    <property type="term" value="P:polysaccharide biosynthetic process"/>
    <property type="evidence" value="ECO:0007669"/>
    <property type="project" value="TreeGrafter"/>
</dbReference>
<sequence length="183" mass="20790">MNFSATEIAEVILVEPKVYKDERGFFMEAYQAKEFQAAGISLAFVQDNHSGSTQHILRGLHYQIQHPQGKLVRAIAGEVFDVAVDLRKHSPTFGKWVGRYLSSENKHQLWIPPGFAHGFYVISEWAEVYYKATDFYAPQYDRSMLWSDPEIGIQWPIAAGAQPILSAKDQAGKLFAEAEKFDF</sequence>
<dbReference type="InterPro" id="IPR000888">
    <property type="entry name" value="RmlC-like"/>
</dbReference>
<organism evidence="4 5">
    <name type="scientific">Ornatilinea apprima</name>
    <dbReference type="NCBI Taxonomy" id="1134406"/>
    <lineage>
        <taxon>Bacteria</taxon>
        <taxon>Bacillati</taxon>
        <taxon>Chloroflexota</taxon>
        <taxon>Anaerolineae</taxon>
        <taxon>Anaerolineales</taxon>
        <taxon>Anaerolineaceae</taxon>
        <taxon>Ornatilinea</taxon>
    </lineage>
</organism>
<dbReference type="PANTHER" id="PTHR21047:SF2">
    <property type="entry name" value="THYMIDINE DIPHOSPHO-4-KETO-RHAMNOSE 3,5-EPIMERASE"/>
    <property type="match status" value="1"/>
</dbReference>
<protein>
    <recommendedName>
        <fullName evidence="3">dTDP-4-dehydrorhamnose 3,5-epimerase</fullName>
        <ecNumber evidence="3">5.1.3.13</ecNumber>
    </recommendedName>
    <alternativeName>
        <fullName evidence="3">Thymidine diphospho-4-keto-rhamnose 3,5-epimerase</fullName>
    </alternativeName>
</protein>
<dbReference type="NCBIfam" id="TIGR01221">
    <property type="entry name" value="rmlC"/>
    <property type="match status" value="1"/>
</dbReference>
<feature type="site" description="Participates in a stacking interaction with the thymidine ring of dTDP-4-oxo-6-deoxyglucose" evidence="2">
    <location>
        <position position="136"/>
    </location>
</feature>
<dbReference type="RefSeq" id="WP_075062155.1">
    <property type="nucleotide sequence ID" value="NZ_LGCL01000016.1"/>
</dbReference>
<dbReference type="PATRIC" id="fig|1134406.4.peg.1809"/>
<evidence type="ECO:0000313" key="4">
    <source>
        <dbReference type="EMBL" id="KPL78858.1"/>
    </source>
</evidence>
<gene>
    <name evidence="4" type="ORF">ADN00_06525</name>
</gene>
<dbReference type="CDD" id="cd00438">
    <property type="entry name" value="cupin_RmlC"/>
    <property type="match status" value="1"/>
</dbReference>
<keyword evidence="3" id="KW-0413">Isomerase</keyword>
<dbReference type="Gene3D" id="2.60.120.10">
    <property type="entry name" value="Jelly Rolls"/>
    <property type="match status" value="1"/>
</dbReference>
<dbReference type="Proteomes" id="UP000050417">
    <property type="component" value="Unassembled WGS sequence"/>
</dbReference>
<dbReference type="InterPro" id="IPR014710">
    <property type="entry name" value="RmlC-like_jellyroll"/>
</dbReference>
<feature type="active site" description="Proton acceptor" evidence="1">
    <location>
        <position position="61"/>
    </location>
</feature>